<dbReference type="SUPFAM" id="SSF51726">
    <property type="entry name" value="UROD/MetE-like"/>
    <property type="match status" value="1"/>
</dbReference>
<proteinExistence type="predicted"/>
<dbReference type="RefSeq" id="WP_109684053.1">
    <property type="nucleotide sequence ID" value="NZ_QGDN01000001.1"/>
</dbReference>
<dbReference type="InterPro" id="IPR038071">
    <property type="entry name" value="UROD/MetE-like_sf"/>
</dbReference>
<evidence type="ECO:0000313" key="2">
    <source>
        <dbReference type="EMBL" id="SSA33340.1"/>
    </source>
</evidence>
<gene>
    <name evidence="2" type="ORF">SAMN04489750_0615</name>
</gene>
<dbReference type="GO" id="GO:0003871">
    <property type="term" value="F:5-methyltetrahydropteroyltriglutamate-homocysteine S-methyltransferase activity"/>
    <property type="evidence" value="ECO:0007669"/>
    <property type="project" value="InterPro"/>
</dbReference>
<dbReference type="Proteomes" id="UP000250028">
    <property type="component" value="Unassembled WGS sequence"/>
</dbReference>
<dbReference type="OrthoDB" id="5242426at2"/>
<dbReference type="InterPro" id="IPR002629">
    <property type="entry name" value="Met_Synth_C/arc"/>
</dbReference>
<protein>
    <submittedName>
        <fullName evidence="2">Methionine synthase II (Cobalamin-independent)</fullName>
    </submittedName>
</protein>
<dbReference type="AlphaFoldDB" id="A0A2Y8ZM35"/>
<name>A0A2Y8ZM35_9MICO</name>
<dbReference type="Pfam" id="PF01717">
    <property type="entry name" value="Meth_synt_2"/>
    <property type="match status" value="1"/>
</dbReference>
<sequence>MTLPSGVGSWPGTDPVTPARQVRDLLSDNGIPYLVELPDRGPGADMIGRTAAALVDLEVDLQPSGWRLAPAADRNVRRGRAFLRDDLEVLAETYDGWQGPLKVALTGPWTLAASLWLPRGERVVTDAGACRDLVQSLAEAVRVLAGQVRAAVPGAQVILQLDEPGLPAVLAGSLRSASGLNQVRPVDLPIVRDGLATVREAHDGRVVVHCCAPKVPTALLRSVDTEISLDTSLLSPAAWEGVAELIESGRTLWAGAIPTDAVGTHPGAFVDALTDAWHRVGLPDAALADLVVTPACGLATRREAARIQRLAVDAASALAERAAA</sequence>
<dbReference type="EMBL" id="UESZ01000001">
    <property type="protein sequence ID" value="SSA33340.1"/>
    <property type="molecule type" value="Genomic_DNA"/>
</dbReference>
<dbReference type="GO" id="GO:0008270">
    <property type="term" value="F:zinc ion binding"/>
    <property type="evidence" value="ECO:0007669"/>
    <property type="project" value="InterPro"/>
</dbReference>
<reference evidence="3" key="1">
    <citation type="submission" date="2016-10" db="EMBL/GenBank/DDBJ databases">
        <authorList>
            <person name="Varghese N."/>
            <person name="Submissions S."/>
        </authorList>
    </citation>
    <scope>NUCLEOTIDE SEQUENCE [LARGE SCALE GENOMIC DNA]</scope>
    <source>
        <strain evidence="3">DSM 22951</strain>
    </source>
</reference>
<dbReference type="Gene3D" id="3.20.20.210">
    <property type="match status" value="1"/>
</dbReference>
<feature type="domain" description="Cobalamin-independent methionine synthase MetE C-terminal/archaeal" evidence="1">
    <location>
        <begin position="119"/>
        <end position="315"/>
    </location>
</feature>
<evidence type="ECO:0000259" key="1">
    <source>
        <dbReference type="Pfam" id="PF01717"/>
    </source>
</evidence>
<keyword evidence="3" id="KW-1185">Reference proteome</keyword>
<accession>A0A2Y8ZM35</accession>
<evidence type="ECO:0000313" key="3">
    <source>
        <dbReference type="Proteomes" id="UP000250028"/>
    </source>
</evidence>
<dbReference type="GO" id="GO:0009086">
    <property type="term" value="P:methionine biosynthetic process"/>
    <property type="evidence" value="ECO:0007669"/>
    <property type="project" value="InterPro"/>
</dbReference>
<organism evidence="2 3">
    <name type="scientific">Branchiibius hedensis</name>
    <dbReference type="NCBI Taxonomy" id="672460"/>
    <lineage>
        <taxon>Bacteria</taxon>
        <taxon>Bacillati</taxon>
        <taxon>Actinomycetota</taxon>
        <taxon>Actinomycetes</taxon>
        <taxon>Micrococcales</taxon>
        <taxon>Dermacoccaceae</taxon>
        <taxon>Branchiibius</taxon>
    </lineage>
</organism>